<reference evidence="1" key="1">
    <citation type="journal article" date="2018" name="Nat. Plants">
        <title>Whole-genome landscape of Medicago truncatula symbiotic genes.</title>
        <authorList>
            <person name="Pecrix Y."/>
            <person name="Gamas P."/>
            <person name="Carrere S."/>
        </authorList>
    </citation>
    <scope>NUCLEOTIDE SEQUENCE</scope>
    <source>
        <tissue evidence="1">Leaves</tissue>
    </source>
</reference>
<dbReference type="AlphaFoldDB" id="A0A396J2K4"/>
<gene>
    <name evidence="1" type="ORF">MtrunA17_Chr3g0141041</name>
</gene>
<comment type="caution">
    <text evidence="1">The sequence shown here is derived from an EMBL/GenBank/DDBJ whole genome shotgun (WGS) entry which is preliminary data.</text>
</comment>
<dbReference type="Proteomes" id="UP000265566">
    <property type="component" value="Chromosome 3"/>
</dbReference>
<proteinExistence type="predicted"/>
<accession>A0A396J2K4</accession>
<dbReference type="EMBL" id="PSQE01000003">
    <property type="protein sequence ID" value="RHN70953.1"/>
    <property type="molecule type" value="Genomic_DNA"/>
</dbReference>
<organism evidence="1">
    <name type="scientific">Medicago truncatula</name>
    <name type="common">Barrel medic</name>
    <name type="synonym">Medicago tribuloides</name>
    <dbReference type="NCBI Taxonomy" id="3880"/>
    <lineage>
        <taxon>Eukaryota</taxon>
        <taxon>Viridiplantae</taxon>
        <taxon>Streptophyta</taxon>
        <taxon>Embryophyta</taxon>
        <taxon>Tracheophyta</taxon>
        <taxon>Spermatophyta</taxon>
        <taxon>Magnoliopsida</taxon>
        <taxon>eudicotyledons</taxon>
        <taxon>Gunneridae</taxon>
        <taxon>Pentapetalae</taxon>
        <taxon>rosids</taxon>
        <taxon>fabids</taxon>
        <taxon>Fabales</taxon>
        <taxon>Fabaceae</taxon>
        <taxon>Papilionoideae</taxon>
        <taxon>50 kb inversion clade</taxon>
        <taxon>NPAAA clade</taxon>
        <taxon>Hologalegina</taxon>
        <taxon>IRL clade</taxon>
        <taxon>Trifolieae</taxon>
        <taxon>Medicago</taxon>
    </lineage>
</organism>
<sequence>MPSSSAGQNWAVRPNPPGTICLRVDRSVQTDNSVQAGKQTWSSLVWFSRLQVGDPNLAKPVSDRPNIYLLYNYFTIYKILIIKSVSNGVVLCLCKYFSSHHKFSVTINNRSSRRSQTCHLFLVFSDLRRLKTLFAPATSLLINFSLQEQQEQLKILLIWKISSKTKMEGRH</sequence>
<protein>
    <submittedName>
        <fullName evidence="1">Uncharacterized protein</fullName>
    </submittedName>
</protein>
<evidence type="ECO:0000313" key="1">
    <source>
        <dbReference type="EMBL" id="RHN70953.1"/>
    </source>
</evidence>
<name>A0A396J2K4_MEDTR</name>
<dbReference type="Gramene" id="rna19589">
    <property type="protein sequence ID" value="RHN70953.1"/>
    <property type="gene ID" value="gene19589"/>
</dbReference>